<reference evidence="2" key="1">
    <citation type="submission" date="2023-04" db="EMBL/GenBank/DDBJ databases">
        <title>Chromosome-level genome of Chaenocephalus aceratus.</title>
        <authorList>
            <person name="Park H."/>
        </authorList>
    </citation>
    <scope>NUCLEOTIDE SEQUENCE</scope>
    <source>
        <strain evidence="2">DE</strain>
        <tissue evidence="2">Muscle</tissue>
    </source>
</reference>
<dbReference type="GO" id="GO:1902306">
    <property type="term" value="P:negative regulation of sodium ion transmembrane transport"/>
    <property type="evidence" value="ECO:0007669"/>
    <property type="project" value="TreeGrafter"/>
</dbReference>
<evidence type="ECO:0000313" key="2">
    <source>
        <dbReference type="EMBL" id="KAK1886674.1"/>
    </source>
</evidence>
<comment type="caution">
    <text evidence="2">The sequence shown here is derived from an EMBL/GenBank/DDBJ whole genome shotgun (WGS) entry which is preliminary data.</text>
</comment>
<dbReference type="AlphaFoldDB" id="A0AAD9BQC3"/>
<name>A0AAD9BQC3_DISEL</name>
<dbReference type="InterPro" id="IPR037351">
    <property type="entry name" value="Murr1"/>
</dbReference>
<dbReference type="GO" id="GO:0005768">
    <property type="term" value="C:endosome"/>
    <property type="evidence" value="ECO:0007669"/>
    <property type="project" value="TreeGrafter"/>
</dbReference>
<dbReference type="InterPro" id="IPR033776">
    <property type="entry name" value="COMMD1_N"/>
</dbReference>
<dbReference type="GO" id="GO:0032434">
    <property type="term" value="P:regulation of proteasomal ubiquitin-dependent protein catabolic process"/>
    <property type="evidence" value="ECO:0007669"/>
    <property type="project" value="TreeGrafter"/>
</dbReference>
<dbReference type="EMBL" id="JASDAP010000020">
    <property type="protein sequence ID" value="KAK1886674.1"/>
    <property type="molecule type" value="Genomic_DNA"/>
</dbReference>
<feature type="domain" description="COMMD1 N-terminal" evidence="1">
    <location>
        <begin position="1"/>
        <end position="43"/>
    </location>
</feature>
<dbReference type="GO" id="GO:0031398">
    <property type="term" value="P:positive regulation of protein ubiquitination"/>
    <property type="evidence" value="ECO:0007669"/>
    <property type="project" value="TreeGrafter"/>
</dbReference>
<evidence type="ECO:0000259" key="1">
    <source>
        <dbReference type="Pfam" id="PF17221"/>
    </source>
</evidence>
<protein>
    <submittedName>
        <fullName evidence="2">COMM domain containing protein 1</fullName>
    </submittedName>
</protein>
<proteinExistence type="predicted"/>
<dbReference type="PANTHER" id="PTHR21199:SF1">
    <property type="entry name" value="COMM DOMAIN-CONTAINING PROTEIN 1"/>
    <property type="match status" value="1"/>
</dbReference>
<gene>
    <name evidence="2" type="ORF">KUDE01_030389</name>
</gene>
<dbReference type="Pfam" id="PF18744">
    <property type="entry name" value="SNAD1"/>
    <property type="match status" value="1"/>
</dbReference>
<dbReference type="GO" id="GO:0055070">
    <property type="term" value="P:copper ion homeostasis"/>
    <property type="evidence" value="ECO:0007669"/>
    <property type="project" value="InterPro"/>
</dbReference>
<organism evidence="2 3">
    <name type="scientific">Dissostichus eleginoides</name>
    <name type="common">Patagonian toothfish</name>
    <name type="synonym">Dissostichus amissus</name>
    <dbReference type="NCBI Taxonomy" id="100907"/>
    <lineage>
        <taxon>Eukaryota</taxon>
        <taxon>Metazoa</taxon>
        <taxon>Chordata</taxon>
        <taxon>Craniata</taxon>
        <taxon>Vertebrata</taxon>
        <taxon>Euteleostomi</taxon>
        <taxon>Actinopterygii</taxon>
        <taxon>Neopterygii</taxon>
        <taxon>Teleostei</taxon>
        <taxon>Neoteleostei</taxon>
        <taxon>Acanthomorphata</taxon>
        <taxon>Eupercaria</taxon>
        <taxon>Perciformes</taxon>
        <taxon>Notothenioidei</taxon>
        <taxon>Nototheniidae</taxon>
        <taxon>Dissostichus</taxon>
    </lineage>
</organism>
<evidence type="ECO:0000313" key="3">
    <source>
        <dbReference type="Proteomes" id="UP001228049"/>
    </source>
</evidence>
<keyword evidence="3" id="KW-1185">Reference proteome</keyword>
<dbReference type="PANTHER" id="PTHR21199">
    <property type="entry name" value="COMM DOMAIN-CONTAINING PROTEIN 1"/>
    <property type="match status" value="1"/>
</dbReference>
<dbReference type="InterPro" id="IPR040958">
    <property type="entry name" value="SNAD1"/>
</dbReference>
<dbReference type="Pfam" id="PF17221">
    <property type="entry name" value="COMMD1_N"/>
    <property type="match status" value="1"/>
</dbReference>
<sequence>MDPSQLEAFLTAQTKRQGSGGLGAEQAAALSRFWKSQRVRVRESLLSQSRWEPGLRGLSWRVDLHTAASRGDAAHSGPVALMELGRAGQMGCLDWIVMKLTALLFAGDWVDAVDRLERADAGDRADAVDRLERVDAVDRANAVNRANAVDRANAVNKANAVDRADAVPTQGRGMFSLAVSIPLLENTNSLQQVLKKSDPVKNVEDAFASHEVYVGRRVVAAKVLKPLNGPVLFRLTDKNEVGWCVLDICAAGSQSVYWRLYLIPKWHFSVAVNIPEDPTRLAEAFYNINLDDVKKVLNQGQVYIGSNAVVAVPQKKDTYTDHAEAQTAGRTRVSADGGLLETLLSLLLDICNEDLKRLITNRQFSVAVNIPEDQEQLAQAFADIDTDTMRQVVSRGGSDKATVRYQLNTQQLMDTESSDKATVRYQLNTQQLMDTESRELRSFEHKEVELKFQGVAKVLFRLTDPVRLTKMKVAGVCWISVLLAVSLSIGDCEPSLDLHYVTSIAERIETNYLIPKWHFSVAVNIPEDPTRLAEAFYNINLDDVKKVLNQGQVYIGSNAVVAVPQKKDTYTDHAEAQVLDNLGNLANTRQGKILVLYSWLSPCGDKCTNINNRNNILKKILDNVLNKWKSYAFVFHTVYPGPQGKPATEDDIKGTLRNLRQVIVDDNIFRCYNPKNRVLQCVKCFVDPSLDANPVAACVKN</sequence>
<dbReference type="Proteomes" id="UP001228049">
    <property type="component" value="Unassembled WGS sequence"/>
</dbReference>
<accession>A0AAD9BQC3</accession>
<dbReference type="GO" id="GO:2000009">
    <property type="term" value="P:negative regulation of protein localization to cell surface"/>
    <property type="evidence" value="ECO:0007669"/>
    <property type="project" value="TreeGrafter"/>
</dbReference>